<feature type="transmembrane region" description="Helical" evidence="17">
    <location>
        <begin position="511"/>
        <end position="532"/>
    </location>
</feature>
<dbReference type="SUPFAM" id="SSF53850">
    <property type="entry name" value="Periplasmic binding protein-like II"/>
    <property type="match status" value="1"/>
</dbReference>
<evidence type="ECO:0000256" key="13">
    <source>
        <dbReference type="PIRSR" id="PIRSR601508-1"/>
    </source>
</evidence>
<keyword evidence="6" id="KW-0175">Coiled coil</keyword>
<reference evidence="20 21" key="1">
    <citation type="submission" date="2018-04" db="EMBL/GenBank/DDBJ databases">
        <title>The genome of golden apple snail Pomacea canaliculata provides insight into stress tolerance and invasive adaptation.</title>
        <authorList>
            <person name="Liu C."/>
            <person name="Liu B."/>
            <person name="Ren Y."/>
            <person name="Zhang Y."/>
            <person name="Wang H."/>
            <person name="Li S."/>
            <person name="Jiang F."/>
            <person name="Yin L."/>
            <person name="Zhang G."/>
            <person name="Qian W."/>
            <person name="Fan W."/>
        </authorList>
    </citation>
    <scope>NUCLEOTIDE SEQUENCE [LARGE SCALE GENOMIC DNA]</scope>
    <source>
        <strain evidence="20">SZHN2017</strain>
        <tissue evidence="20">Muscle</tissue>
    </source>
</reference>
<evidence type="ECO:0000256" key="12">
    <source>
        <dbReference type="ARBA" id="ARBA00023303"/>
    </source>
</evidence>
<keyword evidence="4 17" id="KW-0812">Transmembrane</keyword>
<dbReference type="FunFam" id="3.40.190.10:FF:000078">
    <property type="entry name" value="glutamate receptor ionotropic, NMDA 3B"/>
    <property type="match status" value="1"/>
</dbReference>
<proteinExistence type="predicted"/>
<dbReference type="Pfam" id="PF10613">
    <property type="entry name" value="Lig_chan-Glu_bd"/>
    <property type="match status" value="1"/>
</dbReference>
<gene>
    <name evidence="20" type="ORF">C0Q70_17091</name>
</gene>
<evidence type="ECO:0000256" key="11">
    <source>
        <dbReference type="ARBA" id="ARBA00023286"/>
    </source>
</evidence>
<dbReference type="PANTHER" id="PTHR18966">
    <property type="entry name" value="IONOTROPIC GLUTAMATE RECEPTOR"/>
    <property type="match status" value="1"/>
</dbReference>
<evidence type="ECO:0000256" key="10">
    <source>
        <dbReference type="ARBA" id="ARBA00023180"/>
    </source>
</evidence>
<feature type="binding site" evidence="13">
    <location>
        <position position="635"/>
    </location>
    <ligand>
        <name>L-glutamate</name>
        <dbReference type="ChEBI" id="CHEBI:29985"/>
    </ligand>
</feature>
<keyword evidence="3" id="KW-1003">Cell membrane</keyword>
<feature type="transmembrane region" description="Helical" evidence="17">
    <location>
        <begin position="471"/>
        <end position="491"/>
    </location>
</feature>
<dbReference type="PRINTS" id="PR00177">
    <property type="entry name" value="NMDARECEPTOR"/>
</dbReference>
<evidence type="ECO:0008006" key="22">
    <source>
        <dbReference type="Google" id="ProtNLM"/>
    </source>
</evidence>
<name>A0A2T7NRM2_POMCA</name>
<dbReference type="Proteomes" id="UP000245119">
    <property type="component" value="Linkage Group LG10"/>
</dbReference>
<keyword evidence="10" id="KW-0325">Glycoprotein</keyword>
<evidence type="ECO:0000256" key="4">
    <source>
        <dbReference type="ARBA" id="ARBA00022692"/>
    </source>
</evidence>
<keyword evidence="21" id="KW-1185">Reference proteome</keyword>
<evidence type="ECO:0000256" key="14">
    <source>
        <dbReference type="PIRSR" id="PIRSR601508-2"/>
    </source>
</evidence>
<dbReference type="SMART" id="SM00918">
    <property type="entry name" value="Lig_chan-Glu_bd"/>
    <property type="match status" value="1"/>
</dbReference>
<accession>A0A2T7NRM2</accession>
<keyword evidence="12" id="KW-0407">Ion channel</keyword>
<feature type="compositionally biased region" description="Low complexity" evidence="16">
    <location>
        <begin position="224"/>
        <end position="238"/>
    </location>
</feature>
<dbReference type="InterPro" id="IPR015683">
    <property type="entry name" value="Ionotropic_Glu_rcpt"/>
</dbReference>
<dbReference type="EMBL" id="PZQS01000010">
    <property type="protein sequence ID" value="PVD23817.1"/>
    <property type="molecule type" value="Genomic_DNA"/>
</dbReference>
<dbReference type="Pfam" id="PF00060">
    <property type="entry name" value="Lig_chan"/>
    <property type="match status" value="1"/>
</dbReference>
<dbReference type="InterPro" id="IPR001508">
    <property type="entry name" value="Iono_Glu_rcpt_met"/>
</dbReference>
<dbReference type="AlphaFoldDB" id="A0A2T7NRM2"/>
<dbReference type="Gene3D" id="3.40.190.10">
    <property type="entry name" value="Periplasmic binding protein-like II"/>
    <property type="match status" value="1"/>
</dbReference>
<keyword evidence="11" id="KW-1071">Ligand-gated ion channel</keyword>
<feature type="disulfide bond" evidence="15">
    <location>
        <begin position="650"/>
        <end position="704"/>
    </location>
</feature>
<evidence type="ECO:0000256" key="1">
    <source>
        <dbReference type="ARBA" id="ARBA00004651"/>
    </source>
</evidence>
<evidence type="ECO:0000259" key="19">
    <source>
        <dbReference type="SMART" id="SM00918"/>
    </source>
</evidence>
<dbReference type="STRING" id="400727.A0A2T7NRM2"/>
<comment type="caution">
    <text evidence="20">The sequence shown here is derived from an EMBL/GenBank/DDBJ whole genome shotgun (WGS) entry which is preliminary data.</text>
</comment>
<feature type="region of interest" description="Disordered" evidence="16">
    <location>
        <begin position="218"/>
        <end position="241"/>
    </location>
</feature>
<dbReference type="InterPro" id="IPR019594">
    <property type="entry name" value="Glu/Gly-bd"/>
</dbReference>
<organism evidence="20 21">
    <name type="scientific">Pomacea canaliculata</name>
    <name type="common">Golden apple snail</name>
    <dbReference type="NCBI Taxonomy" id="400727"/>
    <lineage>
        <taxon>Eukaryota</taxon>
        <taxon>Metazoa</taxon>
        <taxon>Spiralia</taxon>
        <taxon>Lophotrochozoa</taxon>
        <taxon>Mollusca</taxon>
        <taxon>Gastropoda</taxon>
        <taxon>Caenogastropoda</taxon>
        <taxon>Architaenioglossa</taxon>
        <taxon>Ampullarioidea</taxon>
        <taxon>Ampullariidae</taxon>
        <taxon>Pomacea</taxon>
    </lineage>
</organism>
<evidence type="ECO:0000259" key="18">
    <source>
        <dbReference type="SMART" id="SM00079"/>
    </source>
</evidence>
<feature type="binding site" evidence="13">
    <location>
        <position position="434"/>
    </location>
    <ligand>
        <name>L-glutamate</name>
        <dbReference type="ChEBI" id="CHEBI:29985"/>
    </ligand>
</feature>
<dbReference type="OrthoDB" id="5984008at2759"/>
<feature type="domain" description="Ionotropic glutamate receptor C-terminal" evidence="18">
    <location>
        <begin position="349"/>
        <end position="701"/>
    </location>
</feature>
<dbReference type="Gene3D" id="1.10.287.70">
    <property type="match status" value="1"/>
</dbReference>
<dbReference type="GO" id="GO:0005886">
    <property type="term" value="C:plasma membrane"/>
    <property type="evidence" value="ECO:0007669"/>
    <property type="project" value="UniProtKB-SubCell"/>
</dbReference>
<keyword evidence="15" id="KW-1015">Disulfide bond</keyword>
<keyword evidence="2" id="KW-0813">Transport</keyword>
<evidence type="ECO:0000256" key="9">
    <source>
        <dbReference type="ARBA" id="ARBA00023170"/>
    </source>
</evidence>
<dbReference type="GO" id="GO:0038023">
    <property type="term" value="F:signaling receptor activity"/>
    <property type="evidence" value="ECO:0007669"/>
    <property type="project" value="InterPro"/>
</dbReference>
<keyword evidence="7" id="KW-0406">Ion transport</keyword>
<dbReference type="SMART" id="SM00079">
    <property type="entry name" value="PBPe"/>
    <property type="match status" value="1"/>
</dbReference>
<feature type="transmembrane region" description="Helical" evidence="17">
    <location>
        <begin position="721"/>
        <end position="740"/>
    </location>
</feature>
<evidence type="ECO:0000256" key="16">
    <source>
        <dbReference type="SAM" id="MobiDB-lite"/>
    </source>
</evidence>
<evidence type="ECO:0000313" key="20">
    <source>
        <dbReference type="EMBL" id="PVD23817.1"/>
    </source>
</evidence>
<feature type="binding site" evidence="13">
    <location>
        <position position="429"/>
    </location>
    <ligand>
        <name>L-glutamate</name>
        <dbReference type="ChEBI" id="CHEBI:29985"/>
    </ligand>
</feature>
<keyword evidence="9" id="KW-0675">Receptor</keyword>
<keyword evidence="8 17" id="KW-0472">Membrane</keyword>
<feature type="domain" description="Ionotropic glutamate receptor L-glutamate and glycine-binding" evidence="19">
    <location>
        <begin position="353"/>
        <end position="418"/>
    </location>
</feature>
<evidence type="ECO:0000256" key="8">
    <source>
        <dbReference type="ARBA" id="ARBA00023136"/>
    </source>
</evidence>
<evidence type="ECO:0000256" key="5">
    <source>
        <dbReference type="ARBA" id="ARBA00022989"/>
    </source>
</evidence>
<evidence type="ECO:0000256" key="2">
    <source>
        <dbReference type="ARBA" id="ARBA00022448"/>
    </source>
</evidence>
<evidence type="ECO:0000256" key="15">
    <source>
        <dbReference type="PIRSR" id="PIRSR601508-3"/>
    </source>
</evidence>
<dbReference type="GO" id="GO:0043226">
    <property type="term" value="C:organelle"/>
    <property type="evidence" value="ECO:0007669"/>
    <property type="project" value="UniProtKB-ARBA"/>
</dbReference>
<evidence type="ECO:0000256" key="3">
    <source>
        <dbReference type="ARBA" id="ARBA00022475"/>
    </source>
</evidence>
<evidence type="ECO:0000256" key="17">
    <source>
        <dbReference type="SAM" id="Phobius"/>
    </source>
</evidence>
<evidence type="ECO:0000256" key="6">
    <source>
        <dbReference type="ARBA" id="ARBA00023054"/>
    </source>
</evidence>
<keyword evidence="5 17" id="KW-1133">Transmembrane helix</keyword>
<sequence>MPCNITPSGESRSATTISWANHLGSGSRPSLQESLACLSLTKVPKRDCEPLVEDSYLSANSDAYSQGVTLALLIGRYNMPQTYILIQDIFLADGFLPGFSGQQHRAEDLKLLMEVIAVKGWKIVVLHCEPRLMVRIVAKSVAMNLFGTGYGWFLARKPRRRTRRSCVACRKVCSDFKGFIAPELAVCWLRLRGPSAVPTSVCKSVYDNLNAPPTVPPVPSLAASSTSGSYPSSSSSSSCVRYSPMCRQPLEDSSSSSVNLTMSTSNVLHEGSAFRLLNLISSGDRSGRLWENVGYIAANGQTDLKTVLWPGHTIFSPSSMSLKTYRVVTRPAKPFVFMEGPVEAVEDCYVNVPCLMLKNSSQSHVVQAIFCCKGISLEILHQLATDLNFEYIVYFVNDTDYGTYSNGAWTGMVGDVVSGAADMIVGAFSMTSGRMRAISFTEPFYQNEFSMISGEDGRSPSMWAFLSPFSAQVWTCILLSSIVAGVATSVLEWFSPFGLNPRGRRRQKQYSLGSGLLMVWVLVTGHTINVKAPKSWPSKVIQNVWAGLAIFIMTSYTANLAAYLAGQSAVISVKSIFDSKLLQKRVSVIKSSAVEAFLAKVNPDLFRSIQNNDANCTEDAILALQAHETDIYFDDASLLEFAVSRLDKDCKVRFVGKGFGTDGYAIGLSKHSWMRIPMSNHILSYVESGFVQDLSRKYLSRSHCEYFLTGSAVQYGLEHTGGLFFILLSAMFVSVFFLFLEHLAYR</sequence>
<protein>
    <recommendedName>
        <fullName evidence="22">Glutamate receptor</fullName>
    </recommendedName>
</protein>
<feature type="site" description="Crucial to convey clamshell closure to channel opening" evidence="14">
    <location>
        <position position="573"/>
    </location>
</feature>
<dbReference type="InterPro" id="IPR001320">
    <property type="entry name" value="Iontro_rcpt_C"/>
</dbReference>
<evidence type="ECO:0000313" key="21">
    <source>
        <dbReference type="Proteomes" id="UP000245119"/>
    </source>
</evidence>
<evidence type="ECO:0000256" key="7">
    <source>
        <dbReference type="ARBA" id="ARBA00023065"/>
    </source>
</evidence>
<comment type="subcellular location">
    <subcellularLocation>
        <location evidence="1">Cell membrane</location>
        <topology evidence="1">Multi-pass membrane protein</topology>
    </subcellularLocation>
</comment>
<dbReference type="GO" id="GO:0015276">
    <property type="term" value="F:ligand-gated monoatomic ion channel activity"/>
    <property type="evidence" value="ECO:0007669"/>
    <property type="project" value="InterPro"/>
</dbReference>
<feature type="transmembrane region" description="Helical" evidence="17">
    <location>
        <begin position="544"/>
        <end position="565"/>
    </location>
</feature>